<dbReference type="Proteomes" id="UP001652623">
    <property type="component" value="Chromosome 2"/>
</dbReference>
<feature type="domain" description="R13L1/DRL21-like LRR repeat region" evidence="4">
    <location>
        <begin position="604"/>
        <end position="666"/>
    </location>
</feature>
<sequence>MEDILPTLKLSYDHLPSHLKHCFAYCRLFPKDYVMDVQTLTNLWVAQDFIKASEPNQCLEEAGYDCFKELLWRYFFQVVKKDEWGNIATCKMHDLMHDLAIFVAGTKCATLNGNDRNINKKTRHVSFDCNSNSHMFGEMLPSLIEAKKIRSAIIVCNDNFTHRGVIIGTFRTAQYSLCDAIGSNLKLLRTLNLQNLNMREVPKSIGKLKHLRYLDLSENWFEALPNSITKLHNLQTLKLNSCKQLGMLPKNINKLVNLRNLDINSCTGLKCMPHGLGQLTSLRILSKFVLCLDIDYGHKGGELDELETLNNLRGHLTIENLKHGEDAIQQSKAAKLKEKQYLQSLELSWCGIVDVHSIEAGHHELQVEGLQPHPNLKSLSLSSYNGIKFPSWVMSLTNLVRFVLVSCSKCQHLPPLHQLPSLKQLRLERLHSLEFISNNSAGGDMSCSSSTPAPLFFPSLEVLMLNDLPNLKGWWKDGDPFDILPTFPYSLSMIAIWKCPKLTCMPLFPYVSKSINLQNSSWKPFQQTILSGAGPLPTSATNIIEPSSSAAAISLSSFSSLSQLTTLISSWIPFQLTIFSGATTLPTSATHTEASWPSTSSLSFTPLSQLTSLIIINIEDLKFLPDYLKSLTSLKTLHISHCEELKSLSPGIQNLTSLQDLEIESCEKLNMSDGAEANTMWEPLQSLLFLKLKGLPKLVDLPEGLQHLTSLQLLEIDRCSNLVSLRGWIKRLKSLRGLQISQCPKMASLPEEIKSLSSLQTLWILGCSTLGPRCLRDTGEDWPKIAQIPQLKVADCIY</sequence>
<evidence type="ECO:0000256" key="1">
    <source>
        <dbReference type="ARBA" id="ARBA00022737"/>
    </source>
</evidence>
<dbReference type="PANTHER" id="PTHR47186">
    <property type="entry name" value="LEUCINE-RICH REPEAT-CONTAINING PROTEIN 57"/>
    <property type="match status" value="1"/>
</dbReference>
<dbReference type="Gene3D" id="3.80.10.10">
    <property type="entry name" value="Ribonuclease Inhibitor"/>
    <property type="match status" value="4"/>
</dbReference>
<proteinExistence type="predicted"/>
<organism evidence="5 6">
    <name type="scientific">Ziziphus jujuba</name>
    <name type="common">Chinese jujube</name>
    <name type="synonym">Ziziphus sativa</name>
    <dbReference type="NCBI Taxonomy" id="326968"/>
    <lineage>
        <taxon>Eukaryota</taxon>
        <taxon>Viridiplantae</taxon>
        <taxon>Streptophyta</taxon>
        <taxon>Embryophyta</taxon>
        <taxon>Tracheophyta</taxon>
        <taxon>Spermatophyta</taxon>
        <taxon>Magnoliopsida</taxon>
        <taxon>eudicotyledons</taxon>
        <taxon>Gunneridae</taxon>
        <taxon>Pentapetalae</taxon>
        <taxon>rosids</taxon>
        <taxon>fabids</taxon>
        <taxon>Rosales</taxon>
        <taxon>Rhamnaceae</taxon>
        <taxon>Paliureae</taxon>
        <taxon>Ziziphus</taxon>
    </lineage>
</organism>
<keyword evidence="2" id="KW-0611">Plant defense</keyword>
<protein>
    <submittedName>
        <fullName evidence="6">Disease resistance protein RGA4</fullName>
    </submittedName>
</protein>
<evidence type="ECO:0000259" key="3">
    <source>
        <dbReference type="Pfam" id="PF23559"/>
    </source>
</evidence>
<dbReference type="Pfam" id="PF23559">
    <property type="entry name" value="WHD_DRP"/>
    <property type="match status" value="1"/>
</dbReference>
<dbReference type="SUPFAM" id="SSF52058">
    <property type="entry name" value="L domain-like"/>
    <property type="match status" value="1"/>
</dbReference>
<dbReference type="GeneID" id="125422589"/>
<dbReference type="PANTHER" id="PTHR47186:SF13">
    <property type="entry name" value="DISEASE RESISTANCE PROTEIN RGA3"/>
    <property type="match status" value="1"/>
</dbReference>
<keyword evidence="5" id="KW-1185">Reference proteome</keyword>
<dbReference type="SUPFAM" id="SSF52047">
    <property type="entry name" value="RNI-like"/>
    <property type="match status" value="1"/>
</dbReference>
<evidence type="ECO:0000259" key="4">
    <source>
        <dbReference type="Pfam" id="PF25019"/>
    </source>
</evidence>
<dbReference type="InterPro" id="IPR036388">
    <property type="entry name" value="WH-like_DNA-bd_sf"/>
</dbReference>
<dbReference type="RefSeq" id="XP_048330613.2">
    <property type="nucleotide sequence ID" value="XM_048474656.2"/>
</dbReference>
<feature type="domain" description="R13L1/DRL21-like LRR repeat region" evidence="4">
    <location>
        <begin position="303"/>
        <end position="429"/>
    </location>
</feature>
<dbReference type="InterPro" id="IPR056789">
    <property type="entry name" value="LRR_R13L1-DRL21"/>
</dbReference>
<reference evidence="6" key="1">
    <citation type="submission" date="2025-08" db="UniProtKB">
        <authorList>
            <consortium name="RefSeq"/>
        </authorList>
    </citation>
    <scope>IDENTIFICATION</scope>
    <source>
        <tissue evidence="6">Seedling</tissue>
    </source>
</reference>
<gene>
    <name evidence="6" type="primary">LOC125422589</name>
</gene>
<dbReference type="InterPro" id="IPR001611">
    <property type="entry name" value="Leu-rich_rpt"/>
</dbReference>
<name>A0ABM3IKV0_ZIZJJ</name>
<keyword evidence="1" id="KW-0677">Repeat</keyword>
<feature type="domain" description="Disease resistance protein winged helix" evidence="3">
    <location>
        <begin position="28"/>
        <end position="100"/>
    </location>
</feature>
<accession>A0ABM3IKV0</accession>
<evidence type="ECO:0000313" key="6">
    <source>
        <dbReference type="RefSeq" id="XP_048330613.2"/>
    </source>
</evidence>
<dbReference type="Gene3D" id="1.10.10.10">
    <property type="entry name" value="Winged helix-like DNA-binding domain superfamily/Winged helix DNA-binding domain"/>
    <property type="match status" value="1"/>
</dbReference>
<evidence type="ECO:0000313" key="5">
    <source>
        <dbReference type="Proteomes" id="UP001652623"/>
    </source>
</evidence>
<dbReference type="InterPro" id="IPR058922">
    <property type="entry name" value="WHD_DRP"/>
</dbReference>
<dbReference type="Pfam" id="PF25019">
    <property type="entry name" value="LRR_R13L1-DRL21"/>
    <property type="match status" value="2"/>
</dbReference>
<dbReference type="InterPro" id="IPR032675">
    <property type="entry name" value="LRR_dom_sf"/>
</dbReference>
<evidence type="ECO:0000256" key="2">
    <source>
        <dbReference type="ARBA" id="ARBA00022821"/>
    </source>
</evidence>
<dbReference type="Pfam" id="PF00560">
    <property type="entry name" value="LRR_1"/>
    <property type="match status" value="1"/>
</dbReference>